<feature type="domain" description="CN hydrolase" evidence="4">
    <location>
        <begin position="26"/>
        <end position="286"/>
    </location>
</feature>
<dbReference type="InterPro" id="IPR036526">
    <property type="entry name" value="C-N_Hydrolase_sf"/>
</dbReference>
<dbReference type="PROSITE" id="PS50263">
    <property type="entry name" value="CN_HYDROLASE"/>
    <property type="match status" value="1"/>
</dbReference>
<dbReference type="Pfam" id="PF00795">
    <property type="entry name" value="CN_hydrolase"/>
    <property type="match status" value="1"/>
</dbReference>
<keyword evidence="2" id="KW-0378">Hydrolase</keyword>
<evidence type="ECO:0000256" key="3">
    <source>
        <dbReference type="SAM" id="SignalP"/>
    </source>
</evidence>
<sequence>MQLTILILLSLTQYSMQKSTPEDSHYVAAVVEYEFSWDVQRNVHNYIELIKDASAQNADVVVFPELSLNPGEEYYIPIPIKSLLKEHPIPAVRPDLYHEILVAISTAARENDIYVVVNIQEILNCPAPEEECPEMKTYIFNANVVFDRQGAVIDRYRKMNLFGEYTRTPALKPELGVFSTDFGVTFGHFICFDLKFQVPGIQTPQKLNVTDIIFPAMWVSELPYLTAVQIQEGYAIAMNVNLIAAGANNITEGGAGSGIYSGRAGALISIMPGVPTTRLLVARVPKVPGQVTEPYSGPIPSDPSELDNLLINGDPSMAGHNSRLLVPGYQEFVLTSDDAICSFKINLTQSDSVLYKYRAGALNGVRTYAGKASGGVKICGVFACTGDTIDTCSKRFSKYTPNSLATFDELSIDAFVTTPKRNPELQADNIVYFPVSLQPTILPLQPKDYSLNITSLVGVLDLYSYKLLNHNAELYSFGIFGRVFERDGETPTHPWVDFGL</sequence>
<evidence type="ECO:0000313" key="5">
    <source>
        <dbReference type="EMBL" id="CAK1541580.1"/>
    </source>
</evidence>
<accession>A0AAV1IZN3</accession>
<dbReference type="GO" id="GO:0016787">
    <property type="term" value="F:hydrolase activity"/>
    <property type="evidence" value="ECO:0007669"/>
    <property type="project" value="UniProtKB-KW"/>
</dbReference>
<evidence type="ECO:0000313" key="6">
    <source>
        <dbReference type="Proteomes" id="UP001497472"/>
    </source>
</evidence>
<dbReference type="PANTHER" id="PTHR10609">
    <property type="entry name" value="BIOTINIDASE-RELATED"/>
    <property type="match status" value="1"/>
</dbReference>
<dbReference type="Pfam" id="PF19018">
    <property type="entry name" value="Vanin_C"/>
    <property type="match status" value="1"/>
</dbReference>
<dbReference type="InterPro" id="IPR040154">
    <property type="entry name" value="Biotinidase/VNN"/>
</dbReference>
<organism evidence="5 6">
    <name type="scientific">Leptosia nina</name>
    <dbReference type="NCBI Taxonomy" id="320188"/>
    <lineage>
        <taxon>Eukaryota</taxon>
        <taxon>Metazoa</taxon>
        <taxon>Ecdysozoa</taxon>
        <taxon>Arthropoda</taxon>
        <taxon>Hexapoda</taxon>
        <taxon>Insecta</taxon>
        <taxon>Pterygota</taxon>
        <taxon>Neoptera</taxon>
        <taxon>Endopterygota</taxon>
        <taxon>Lepidoptera</taxon>
        <taxon>Glossata</taxon>
        <taxon>Ditrysia</taxon>
        <taxon>Papilionoidea</taxon>
        <taxon>Pieridae</taxon>
        <taxon>Pierinae</taxon>
        <taxon>Leptosia</taxon>
    </lineage>
</organism>
<dbReference type="InterPro" id="IPR043957">
    <property type="entry name" value="Vanin_C"/>
</dbReference>
<dbReference type="SUPFAM" id="SSF56317">
    <property type="entry name" value="Carbon-nitrogen hydrolase"/>
    <property type="match status" value="1"/>
</dbReference>
<comment type="similarity">
    <text evidence="1">Belongs to the carbon-nitrogen hydrolase superfamily. BTD/VNN family.</text>
</comment>
<keyword evidence="6" id="KW-1185">Reference proteome</keyword>
<name>A0AAV1IZN3_9NEOP</name>
<dbReference type="EMBL" id="CAVLEF010000002">
    <property type="protein sequence ID" value="CAK1541580.1"/>
    <property type="molecule type" value="Genomic_DNA"/>
</dbReference>
<gene>
    <name evidence="5" type="ORF">LNINA_LOCUS1548</name>
</gene>
<dbReference type="Proteomes" id="UP001497472">
    <property type="component" value="Unassembled WGS sequence"/>
</dbReference>
<dbReference type="Gene3D" id="3.60.110.10">
    <property type="entry name" value="Carbon-nitrogen hydrolase"/>
    <property type="match status" value="1"/>
</dbReference>
<protein>
    <recommendedName>
        <fullName evidence="4">CN hydrolase domain-containing protein</fullName>
    </recommendedName>
</protein>
<dbReference type="InterPro" id="IPR003010">
    <property type="entry name" value="C-N_Hydrolase"/>
</dbReference>
<comment type="caution">
    <text evidence="5">The sequence shown here is derived from an EMBL/GenBank/DDBJ whole genome shotgun (WGS) entry which is preliminary data.</text>
</comment>
<dbReference type="AlphaFoldDB" id="A0AAV1IZN3"/>
<keyword evidence="3" id="KW-0732">Signal</keyword>
<reference evidence="5 6" key="1">
    <citation type="submission" date="2023-11" db="EMBL/GenBank/DDBJ databases">
        <authorList>
            <person name="Okamura Y."/>
        </authorList>
    </citation>
    <scope>NUCLEOTIDE SEQUENCE [LARGE SCALE GENOMIC DNA]</scope>
</reference>
<evidence type="ECO:0000256" key="2">
    <source>
        <dbReference type="ARBA" id="ARBA00022801"/>
    </source>
</evidence>
<dbReference type="PANTHER" id="PTHR10609:SF14">
    <property type="entry name" value="BIOTINIDASE"/>
    <property type="match status" value="1"/>
</dbReference>
<evidence type="ECO:0000259" key="4">
    <source>
        <dbReference type="PROSITE" id="PS50263"/>
    </source>
</evidence>
<evidence type="ECO:0000256" key="1">
    <source>
        <dbReference type="ARBA" id="ARBA00008225"/>
    </source>
</evidence>
<feature type="chain" id="PRO_5043886360" description="CN hydrolase domain-containing protein" evidence="3">
    <location>
        <begin position="18"/>
        <end position="500"/>
    </location>
</feature>
<feature type="signal peptide" evidence="3">
    <location>
        <begin position="1"/>
        <end position="17"/>
    </location>
</feature>
<proteinExistence type="inferred from homology"/>